<keyword evidence="6" id="KW-0812">Transmembrane</keyword>
<dbReference type="PANTHER" id="PTHR33619">
    <property type="entry name" value="POLYSACCHARIDE EXPORT PROTEIN GFCE-RELATED"/>
    <property type="match status" value="1"/>
</dbReference>
<name>A0A327N0W9_PSEFL</name>
<evidence type="ECO:0000256" key="14">
    <source>
        <dbReference type="ARBA" id="ARBA00023288"/>
    </source>
</evidence>
<keyword evidence="11" id="KW-0472">Membrane</keyword>
<evidence type="ECO:0000256" key="12">
    <source>
        <dbReference type="ARBA" id="ARBA00023139"/>
    </source>
</evidence>
<sequence>MNAKMLVLLLLPLAGCSSTSSDESQRMPVQILTAPPANAQATDVPKVEQTLRPQDVLDVIFHISTSGSAAYRVQSGDTIALNFTAASQFNGNQLVLPDGTIELPGAHTTVKIEGLTRDEARDEIQRAYDRKQLFQPNRNQLSVMVVNPLANEWNLKSVLNHPTTGMSREITVGTDGYASFPEIGAVPLQGMTVNQLEAYLNKRYATLPGRMTVDVLLKSTASNEIYVLGEVGQPGAYPIRRPVSVLEALTMARGSNVKARLDSVMIMRRNGNQVVAHRYDVEKALSGDASQIAYLQADDMLYVPKTKLASAGELARQLADVVLFQGMGLSFSYRVDNKNDSSGNNN</sequence>
<evidence type="ECO:0000259" key="17">
    <source>
        <dbReference type="Pfam" id="PF22461"/>
    </source>
</evidence>
<feature type="domain" description="Polysaccharide export protein N-terminal" evidence="16">
    <location>
        <begin position="69"/>
        <end position="135"/>
    </location>
</feature>
<dbReference type="Gene3D" id="3.10.560.10">
    <property type="entry name" value="Outer membrane lipoprotein wza domain like"/>
    <property type="match status" value="1"/>
</dbReference>
<dbReference type="GO" id="GO:0015288">
    <property type="term" value="F:porin activity"/>
    <property type="evidence" value="ECO:0007669"/>
    <property type="project" value="UniProtKB-KW"/>
</dbReference>
<dbReference type="Proteomes" id="UP000249493">
    <property type="component" value="Unassembled WGS sequence"/>
</dbReference>
<keyword evidence="9" id="KW-0406">Ion transport</keyword>
<keyword evidence="10" id="KW-0626">Porin</keyword>
<feature type="domain" description="Polysaccharide export protein N-terminal" evidence="16">
    <location>
        <begin position="160"/>
        <end position="215"/>
    </location>
</feature>
<dbReference type="RefSeq" id="WP_111284808.1">
    <property type="nucleotide sequence ID" value="NZ_QLIN01000007.1"/>
</dbReference>
<evidence type="ECO:0000256" key="11">
    <source>
        <dbReference type="ARBA" id="ARBA00023136"/>
    </source>
</evidence>
<reference evidence="18 19" key="1">
    <citation type="submission" date="2018-06" db="EMBL/GenBank/DDBJ databases">
        <authorList>
            <person name="Zhirakovskaya E."/>
        </authorList>
    </citation>
    <scope>NUCLEOTIDE SEQUENCE [LARGE SCALE GENOMIC DNA]</scope>
    <source>
        <strain evidence="18 19">LY3</strain>
    </source>
</reference>
<feature type="signal peptide" evidence="15">
    <location>
        <begin position="1"/>
        <end position="21"/>
    </location>
</feature>
<evidence type="ECO:0000256" key="3">
    <source>
        <dbReference type="ARBA" id="ARBA00022448"/>
    </source>
</evidence>
<dbReference type="GO" id="GO:0006811">
    <property type="term" value="P:monoatomic ion transport"/>
    <property type="evidence" value="ECO:0007669"/>
    <property type="project" value="UniProtKB-KW"/>
</dbReference>
<evidence type="ECO:0000256" key="5">
    <source>
        <dbReference type="ARBA" id="ARBA00022597"/>
    </source>
</evidence>
<gene>
    <name evidence="18" type="ORF">DOZ80_17905</name>
</gene>
<keyword evidence="3" id="KW-0813">Transport</keyword>
<comment type="similarity">
    <text evidence="2">Belongs to the BexD/CtrA/VexA family.</text>
</comment>
<evidence type="ECO:0000259" key="16">
    <source>
        <dbReference type="Pfam" id="PF02563"/>
    </source>
</evidence>
<dbReference type="GO" id="GO:0015159">
    <property type="term" value="F:polysaccharide transmembrane transporter activity"/>
    <property type="evidence" value="ECO:0007669"/>
    <property type="project" value="InterPro"/>
</dbReference>
<dbReference type="InterPro" id="IPR049712">
    <property type="entry name" value="Poly_export"/>
</dbReference>
<evidence type="ECO:0000256" key="4">
    <source>
        <dbReference type="ARBA" id="ARBA00022452"/>
    </source>
</evidence>
<keyword evidence="14" id="KW-0449">Lipoprotein</keyword>
<dbReference type="Gene3D" id="3.30.1950.10">
    <property type="entry name" value="wza like domain"/>
    <property type="match status" value="2"/>
</dbReference>
<dbReference type="Pfam" id="PF02563">
    <property type="entry name" value="Poly_export"/>
    <property type="match status" value="2"/>
</dbReference>
<protein>
    <submittedName>
        <fullName evidence="18">Polysaccharide biosynthesis protein</fullName>
    </submittedName>
</protein>
<evidence type="ECO:0000313" key="19">
    <source>
        <dbReference type="Proteomes" id="UP000249493"/>
    </source>
</evidence>
<evidence type="ECO:0000256" key="8">
    <source>
        <dbReference type="ARBA" id="ARBA00023047"/>
    </source>
</evidence>
<organism evidence="18 19">
    <name type="scientific">Pseudomonas fluorescens</name>
    <dbReference type="NCBI Taxonomy" id="294"/>
    <lineage>
        <taxon>Bacteria</taxon>
        <taxon>Pseudomonadati</taxon>
        <taxon>Pseudomonadota</taxon>
        <taxon>Gammaproteobacteria</taxon>
        <taxon>Pseudomonadales</taxon>
        <taxon>Pseudomonadaceae</taxon>
        <taxon>Pseudomonas</taxon>
    </lineage>
</organism>
<evidence type="ECO:0000256" key="9">
    <source>
        <dbReference type="ARBA" id="ARBA00023065"/>
    </source>
</evidence>
<comment type="caution">
    <text evidence="18">The sequence shown here is derived from an EMBL/GenBank/DDBJ whole genome shotgun (WGS) entry which is preliminary data.</text>
</comment>
<evidence type="ECO:0000313" key="18">
    <source>
        <dbReference type="EMBL" id="RAI68269.1"/>
    </source>
</evidence>
<proteinExistence type="inferred from homology"/>
<feature type="domain" description="SLBB" evidence="17">
    <location>
        <begin position="224"/>
        <end position="303"/>
    </location>
</feature>
<evidence type="ECO:0000256" key="15">
    <source>
        <dbReference type="SAM" id="SignalP"/>
    </source>
</evidence>
<dbReference type="GO" id="GO:0046930">
    <property type="term" value="C:pore complex"/>
    <property type="evidence" value="ECO:0007669"/>
    <property type="project" value="UniProtKB-KW"/>
</dbReference>
<dbReference type="PANTHER" id="PTHR33619:SF3">
    <property type="entry name" value="POLYSACCHARIDE EXPORT PROTEIN GFCE-RELATED"/>
    <property type="match status" value="1"/>
</dbReference>
<keyword evidence="4" id="KW-1134">Transmembrane beta strand</keyword>
<keyword evidence="8" id="KW-0625">Polysaccharide transport</keyword>
<evidence type="ECO:0000256" key="7">
    <source>
        <dbReference type="ARBA" id="ARBA00022729"/>
    </source>
</evidence>
<keyword evidence="7 15" id="KW-0732">Signal</keyword>
<comment type="subcellular location">
    <subcellularLocation>
        <location evidence="1">Cell outer membrane</location>
        <topology evidence="1">Multi-pass membrane protein</topology>
    </subcellularLocation>
</comment>
<feature type="chain" id="PRO_5016239369" evidence="15">
    <location>
        <begin position="22"/>
        <end position="346"/>
    </location>
</feature>
<dbReference type="EMBL" id="QLIN01000007">
    <property type="protein sequence ID" value="RAI68269.1"/>
    <property type="molecule type" value="Genomic_DNA"/>
</dbReference>
<keyword evidence="13" id="KW-0998">Cell outer membrane</keyword>
<dbReference type="InterPro" id="IPR054765">
    <property type="entry name" value="SLBB_dom"/>
</dbReference>
<keyword evidence="12" id="KW-0564">Palmitate</keyword>
<dbReference type="Pfam" id="PF22461">
    <property type="entry name" value="SLBB_2"/>
    <property type="match status" value="1"/>
</dbReference>
<evidence type="ECO:0000256" key="1">
    <source>
        <dbReference type="ARBA" id="ARBA00004571"/>
    </source>
</evidence>
<evidence type="ECO:0000256" key="13">
    <source>
        <dbReference type="ARBA" id="ARBA00023237"/>
    </source>
</evidence>
<dbReference type="GO" id="GO:0009279">
    <property type="term" value="C:cell outer membrane"/>
    <property type="evidence" value="ECO:0007669"/>
    <property type="project" value="UniProtKB-SubCell"/>
</dbReference>
<dbReference type="AlphaFoldDB" id="A0A327N0W9"/>
<evidence type="ECO:0000256" key="10">
    <source>
        <dbReference type="ARBA" id="ARBA00023114"/>
    </source>
</evidence>
<keyword evidence="5" id="KW-0762">Sugar transport</keyword>
<evidence type="ECO:0000256" key="2">
    <source>
        <dbReference type="ARBA" id="ARBA00009450"/>
    </source>
</evidence>
<dbReference type="InterPro" id="IPR003715">
    <property type="entry name" value="Poly_export_N"/>
</dbReference>
<accession>A0A327N0W9</accession>
<evidence type="ECO:0000256" key="6">
    <source>
        <dbReference type="ARBA" id="ARBA00022692"/>
    </source>
</evidence>